<dbReference type="InterPro" id="IPR022770">
    <property type="entry name" value="IucA/IucC-like_C"/>
</dbReference>
<dbReference type="Pfam" id="PF06276">
    <property type="entry name" value="FhuF"/>
    <property type="match status" value="1"/>
</dbReference>
<dbReference type="EMBL" id="BPQH01000006">
    <property type="protein sequence ID" value="GJD49599.1"/>
    <property type="molecule type" value="Genomic_DNA"/>
</dbReference>
<dbReference type="PRINTS" id="PR01714">
    <property type="entry name" value="2FE2SRDCTASE"/>
</dbReference>
<evidence type="ECO:0000313" key="3">
    <source>
        <dbReference type="Proteomes" id="UP001055167"/>
    </source>
</evidence>
<dbReference type="NCBIfam" id="TIGR03951">
    <property type="entry name" value="Fe_III_red_FhuF"/>
    <property type="match status" value="1"/>
</dbReference>
<dbReference type="InterPro" id="IPR008090">
    <property type="entry name" value="Fe_iron_reduct"/>
</dbReference>
<comment type="caution">
    <text evidence="2">The sequence shown here is derived from an EMBL/GenBank/DDBJ whole genome shotgun (WGS) entry which is preliminary data.</text>
</comment>
<sequence>MIPEIAALLPPSLATFGTRVAVASGGAGGRPVASLRDRAVFDGVLDGFGAAYPRADRRSLVSLWSQNYLAALVIPCATALLCLDRVLPVALEETGLELDAAHAPARLLLPGAGRAGAPAGGRFALLVAGHLRPFVGLCAAHGGPSPRVLWGNAGVMLDFTLRELVAAAPVLAAPRAEAEALLGWRSGRASPTSPLAQTFRPGSPCDGPCRRVCCTRYRLPGVPSCGALCPVQPPT</sequence>
<organism evidence="2 3">
    <name type="scientific">Methylobacterium crusticola</name>
    <dbReference type="NCBI Taxonomy" id="1697972"/>
    <lineage>
        <taxon>Bacteria</taxon>
        <taxon>Pseudomonadati</taxon>
        <taxon>Pseudomonadota</taxon>
        <taxon>Alphaproteobacteria</taxon>
        <taxon>Hyphomicrobiales</taxon>
        <taxon>Methylobacteriaceae</taxon>
        <taxon>Methylobacterium</taxon>
    </lineage>
</organism>
<name>A0ABQ4QXG3_9HYPH</name>
<keyword evidence="3" id="KW-1185">Reference proteome</keyword>
<accession>A0ABQ4QXG3</accession>
<dbReference type="Proteomes" id="UP001055167">
    <property type="component" value="Unassembled WGS sequence"/>
</dbReference>
<feature type="domain" description="Aerobactin siderophore biosynthesis IucA/IucC-like C-terminal" evidence="1">
    <location>
        <begin position="62"/>
        <end position="175"/>
    </location>
</feature>
<gene>
    <name evidence="2" type="ORF">OPKNFCMD_2331</name>
</gene>
<reference evidence="2" key="1">
    <citation type="journal article" date="2021" name="Front. Microbiol.">
        <title>Comprehensive Comparative Genomics and Phenotyping of Methylobacterium Species.</title>
        <authorList>
            <person name="Alessa O."/>
            <person name="Ogura Y."/>
            <person name="Fujitani Y."/>
            <person name="Takami H."/>
            <person name="Hayashi T."/>
            <person name="Sahin N."/>
            <person name="Tani A."/>
        </authorList>
    </citation>
    <scope>NUCLEOTIDE SEQUENCE</scope>
    <source>
        <strain evidence="2">KCTC 52305</strain>
    </source>
</reference>
<protein>
    <recommendedName>
        <fullName evidence="1">Aerobactin siderophore biosynthesis IucA/IucC-like C-terminal domain-containing protein</fullName>
    </recommendedName>
</protein>
<reference evidence="2" key="2">
    <citation type="submission" date="2021-08" db="EMBL/GenBank/DDBJ databases">
        <authorList>
            <person name="Tani A."/>
            <person name="Ola A."/>
            <person name="Ogura Y."/>
            <person name="Katsura K."/>
            <person name="Hayashi T."/>
        </authorList>
    </citation>
    <scope>NUCLEOTIDE SEQUENCE</scope>
    <source>
        <strain evidence="2">KCTC 52305</strain>
    </source>
</reference>
<dbReference type="RefSeq" id="WP_128563988.1">
    <property type="nucleotide sequence ID" value="NZ_BPQH01000006.1"/>
</dbReference>
<evidence type="ECO:0000313" key="2">
    <source>
        <dbReference type="EMBL" id="GJD49599.1"/>
    </source>
</evidence>
<evidence type="ECO:0000259" key="1">
    <source>
        <dbReference type="Pfam" id="PF06276"/>
    </source>
</evidence>
<proteinExistence type="predicted"/>